<dbReference type="Proteomes" id="UP000616547">
    <property type="component" value="Unassembled WGS sequence"/>
</dbReference>
<sequence>MTVVSKNGKQVRLYDDKGNATKTYKKNGSKFVVYEQATINGQLMYRIGSSKQWIPAKYSKVTLKKTTTTKKTTAYTTVYNSKGKPVKIYKRIKSEFGPTVETHIKKGSAVVVHGQGPINGQLMYNITTMTKNGDYTKKYWVPAKDVKVDYFTDVDYADYDTHHYGSTPTKAKANYEAELAETENSNPKYDEGLIFWEDAHPLEMLREESQTVKIAKSTYEKHNQTYAQRLAYRSRNGLGWTKESYTAYMKGEAAYRQYEAKWAAKYPNITRSMKVVLETDSYYKKFNLNTFEWHFNDKFFTAKNIRK</sequence>
<dbReference type="EMBL" id="BOCI01000033">
    <property type="protein sequence ID" value="GHW00450.1"/>
    <property type="molecule type" value="Genomic_DNA"/>
</dbReference>
<evidence type="ECO:0000313" key="2">
    <source>
        <dbReference type="Proteomes" id="UP000616547"/>
    </source>
</evidence>
<comment type="caution">
    <text evidence="1">The sequence shown here is derived from an EMBL/GenBank/DDBJ whole genome shotgun (WGS) entry which is preliminary data.</text>
</comment>
<evidence type="ECO:0008006" key="3">
    <source>
        <dbReference type="Google" id="ProtNLM"/>
    </source>
</evidence>
<gene>
    <name evidence="1" type="ORF">lacNasYZ03_01370</name>
</gene>
<name>A0ABQ3W540_9LACO</name>
<organism evidence="1 2">
    <name type="scientific">Lactobacillus nasalidis</name>
    <dbReference type="NCBI Taxonomy" id="2797258"/>
    <lineage>
        <taxon>Bacteria</taxon>
        <taxon>Bacillati</taxon>
        <taxon>Bacillota</taxon>
        <taxon>Bacilli</taxon>
        <taxon>Lactobacillales</taxon>
        <taxon>Lactobacillaceae</taxon>
        <taxon>Lactobacillus</taxon>
    </lineage>
</organism>
<protein>
    <recommendedName>
        <fullName evidence="3">Surface layer protein A domain-containing protein</fullName>
    </recommendedName>
</protein>
<accession>A0ABQ3W540</accession>
<reference evidence="2" key="1">
    <citation type="submission" date="2021-01" db="EMBL/GenBank/DDBJ databases">
        <title>Draft genome sequence of Nasalis larvatus strain YZ03.</title>
        <authorList>
            <person name="Suzuki-Hashido N."/>
            <person name="Tsuchida S."/>
            <person name="Hayakawa T."/>
        </authorList>
    </citation>
    <scope>NUCLEOTIDE SEQUENCE [LARGE SCALE GENOMIC DNA]</scope>
    <source>
        <strain evidence="2">YZ03</strain>
    </source>
</reference>
<keyword evidence="2" id="KW-1185">Reference proteome</keyword>
<evidence type="ECO:0000313" key="1">
    <source>
        <dbReference type="EMBL" id="GHW00450.1"/>
    </source>
</evidence>
<proteinExistence type="predicted"/>